<feature type="transmembrane region" description="Helical" evidence="2">
    <location>
        <begin position="195"/>
        <end position="213"/>
    </location>
</feature>
<keyword evidence="4" id="KW-1185">Reference proteome</keyword>
<dbReference type="InterPro" id="IPR011435">
    <property type="entry name" value="UmpAB"/>
</dbReference>
<feature type="transmembrane region" description="Helical" evidence="2">
    <location>
        <begin position="120"/>
        <end position="147"/>
    </location>
</feature>
<keyword evidence="2" id="KW-0472">Membrane</keyword>
<organism evidence="3 4">
    <name type="scientific">Tetradesmus obliquus</name>
    <name type="common">Green alga</name>
    <name type="synonym">Acutodesmus obliquus</name>
    <dbReference type="NCBI Taxonomy" id="3088"/>
    <lineage>
        <taxon>Eukaryota</taxon>
        <taxon>Viridiplantae</taxon>
        <taxon>Chlorophyta</taxon>
        <taxon>core chlorophytes</taxon>
        <taxon>Chlorophyceae</taxon>
        <taxon>CS clade</taxon>
        <taxon>Sphaeropleales</taxon>
        <taxon>Scenedesmaceae</taxon>
        <taxon>Tetradesmus</taxon>
    </lineage>
</organism>
<feature type="transmembrane region" description="Helical" evidence="2">
    <location>
        <begin position="81"/>
        <end position="108"/>
    </location>
</feature>
<feature type="transmembrane region" description="Helical" evidence="2">
    <location>
        <begin position="51"/>
        <end position="69"/>
    </location>
</feature>
<protein>
    <submittedName>
        <fullName evidence="3">Uncharacterized protein</fullName>
    </submittedName>
</protein>
<feature type="transmembrane region" description="Helical" evidence="2">
    <location>
        <begin position="508"/>
        <end position="528"/>
    </location>
</feature>
<evidence type="ECO:0000256" key="2">
    <source>
        <dbReference type="SAM" id="Phobius"/>
    </source>
</evidence>
<feature type="transmembrane region" description="Helical" evidence="2">
    <location>
        <begin position="233"/>
        <end position="251"/>
    </location>
</feature>
<sequence>MGALMPNEQGAKTTLAARAKKKCDGWMIAKGWTSKTRGLVWHYSNLLKEQLMAMLPITMLQVLVMAIFFRKGTPTPGLEAAGLISAVVGLVLFLDGLRVAVMPMAMLVGTKLPQKLKLPWVLLVAFCLGVLVTYAEPAIAAIRPLAALVDPNSAPYLYYMMNQQQEIMVFAIGAGVGVAAVIGTLKFLYSISLKILIAVTLAPTVACACYMQWGNRHLQPLMGVAWDCGAVTTGPVTVPVLLALGVGVMQAQKQKKMALAVLENAALKQGAGSTLEGFGIVTLASLLPVLAVELMAIITSLIHPYEFVLEQAKLAHARSQGVVLPPVEQSPIKEVVYGVRAICPLLIALVFLVVVVLRQPLPFDGFVVDEEEDDEQSEGTEDPSVSGKDPSARGSSSGAAVPGEGSNRGKPVGADDSARGGCEGLDVEAGKLDASITRRAARSHTKHHPPVGHEPSLAEAVIAAAGTQDANFYDVNIMLSDSASYADTASVGGDSVASNRMGKVKSCFGEYGGLMLAMLMCQIGMILFNLGLTYGFAGGCANGSSSSSSGGGGRIDL</sequence>
<feature type="compositionally biased region" description="Acidic residues" evidence="1">
    <location>
        <begin position="368"/>
        <end position="381"/>
    </location>
</feature>
<dbReference type="Pfam" id="PF07556">
    <property type="entry name" value="DUF1538"/>
    <property type="match status" value="1"/>
</dbReference>
<feature type="transmembrane region" description="Helical" evidence="2">
    <location>
        <begin position="335"/>
        <end position="357"/>
    </location>
</feature>
<dbReference type="AlphaFoldDB" id="A0A383VAF8"/>
<accession>A0A383VAF8</accession>
<proteinExistence type="predicted"/>
<keyword evidence="2" id="KW-0812">Transmembrane</keyword>
<feature type="region of interest" description="Disordered" evidence="1">
    <location>
        <begin position="368"/>
        <end position="420"/>
    </location>
</feature>
<dbReference type="EMBL" id="FNXT01000172">
    <property type="protein sequence ID" value="SZX61742.1"/>
    <property type="molecule type" value="Genomic_DNA"/>
</dbReference>
<evidence type="ECO:0000313" key="3">
    <source>
        <dbReference type="EMBL" id="SZX61742.1"/>
    </source>
</evidence>
<name>A0A383VAF8_TETOB</name>
<reference evidence="3 4" key="1">
    <citation type="submission" date="2016-10" db="EMBL/GenBank/DDBJ databases">
        <authorList>
            <person name="Cai Z."/>
        </authorList>
    </citation>
    <scope>NUCLEOTIDE SEQUENCE [LARGE SCALE GENOMIC DNA]</scope>
</reference>
<dbReference type="Proteomes" id="UP000256970">
    <property type="component" value="Unassembled WGS sequence"/>
</dbReference>
<evidence type="ECO:0000313" key="4">
    <source>
        <dbReference type="Proteomes" id="UP000256970"/>
    </source>
</evidence>
<feature type="transmembrane region" description="Helical" evidence="2">
    <location>
        <begin position="167"/>
        <end position="188"/>
    </location>
</feature>
<dbReference type="STRING" id="3088.A0A383VAF8"/>
<gene>
    <name evidence="3" type="ORF">BQ4739_LOCUS2305</name>
</gene>
<evidence type="ECO:0000256" key="1">
    <source>
        <dbReference type="SAM" id="MobiDB-lite"/>
    </source>
</evidence>
<feature type="transmembrane region" description="Helical" evidence="2">
    <location>
        <begin position="278"/>
        <end position="302"/>
    </location>
</feature>
<keyword evidence="2" id="KW-1133">Transmembrane helix</keyword>